<feature type="region of interest" description="Disordered" evidence="3">
    <location>
        <begin position="194"/>
        <end position="214"/>
    </location>
</feature>
<evidence type="ECO:0000313" key="4">
    <source>
        <dbReference type="Proteomes" id="UP000515121"/>
    </source>
</evidence>
<reference evidence="5" key="1">
    <citation type="submission" date="2025-08" db="UniProtKB">
        <authorList>
            <consortium name="RefSeq"/>
        </authorList>
    </citation>
    <scope>IDENTIFICATION</scope>
    <source>
        <tissue evidence="5">Fruit stalk</tissue>
    </source>
</reference>
<dbReference type="PANTHER" id="PTHR33172">
    <property type="entry name" value="OS08G0516900 PROTEIN"/>
    <property type="match status" value="1"/>
</dbReference>
<dbReference type="GO" id="GO:0006950">
    <property type="term" value="P:response to stress"/>
    <property type="evidence" value="ECO:0007669"/>
    <property type="project" value="UniProtKB-ARBA"/>
</dbReference>
<dbReference type="AlphaFoldDB" id="A0A6P5XKP9"/>
<gene>
    <name evidence="5" type="primary">LOC111284537</name>
</gene>
<name>A0A6P5XKP9_DURZI</name>
<evidence type="ECO:0000256" key="2">
    <source>
        <dbReference type="ARBA" id="ARBA00023242"/>
    </source>
</evidence>
<evidence type="ECO:0000256" key="3">
    <source>
        <dbReference type="SAM" id="MobiDB-lite"/>
    </source>
</evidence>
<dbReference type="KEGG" id="dzi:111284537"/>
<dbReference type="GO" id="GO:0005634">
    <property type="term" value="C:nucleus"/>
    <property type="evidence" value="ECO:0007669"/>
    <property type="project" value="UniProtKB-SubCell"/>
</dbReference>
<protein>
    <submittedName>
        <fullName evidence="5">Uncharacterized protein LOC111284537</fullName>
    </submittedName>
</protein>
<feature type="compositionally biased region" description="Low complexity" evidence="3">
    <location>
        <begin position="92"/>
        <end position="114"/>
    </location>
</feature>
<evidence type="ECO:0000313" key="5">
    <source>
        <dbReference type="RefSeq" id="XP_022728954.1"/>
    </source>
</evidence>
<evidence type="ECO:0000256" key="1">
    <source>
        <dbReference type="ARBA" id="ARBA00004123"/>
    </source>
</evidence>
<accession>A0A6P5XKP9</accession>
<dbReference type="InterPro" id="IPR051992">
    <property type="entry name" value="OxStress_Response_Reg"/>
</dbReference>
<feature type="region of interest" description="Disordered" evidence="3">
    <location>
        <begin position="89"/>
        <end position="129"/>
    </location>
</feature>
<keyword evidence="2" id="KW-0539">Nucleus</keyword>
<dbReference type="PANTHER" id="PTHR33172:SF96">
    <property type="entry name" value="PROTEIN OXIDATIVE STRESS 3 LIKE 3"/>
    <property type="match status" value="1"/>
</dbReference>
<sequence length="300" mass="32538">MLSIIAEISSPTCTSPDINNTHCFYTLLHSPLFLIPKTMSLVFERNDDTNSIRRSGFIQGMQCIPVYDSPEEKSEDQRRLLLAEEIEDDDLGSCSSSSIGRNSDVSGESSSGGEDSTEAEVQSQLKGPLDTMDALEEVLPMRRGISKFYNGKSKSFTSLADAAAVSSVKDFAKPDNPYNRKRKNLLAHSSLLDKNRTNPLRNSGSGISKRLANSNRSTMALGTTTSNSDFNSTSSSLSSCLPPLHPQCKKSTTIRSSSPTMRTNPPCRSFSLSDLQFVAAATPDIAGLAVHSGNKDNKLR</sequence>
<dbReference type="RefSeq" id="XP_022728954.1">
    <property type="nucleotide sequence ID" value="XM_022873219.1"/>
</dbReference>
<organism evidence="4 5">
    <name type="scientific">Durio zibethinus</name>
    <name type="common">Durian</name>
    <dbReference type="NCBI Taxonomy" id="66656"/>
    <lineage>
        <taxon>Eukaryota</taxon>
        <taxon>Viridiplantae</taxon>
        <taxon>Streptophyta</taxon>
        <taxon>Embryophyta</taxon>
        <taxon>Tracheophyta</taxon>
        <taxon>Spermatophyta</taxon>
        <taxon>Magnoliopsida</taxon>
        <taxon>eudicotyledons</taxon>
        <taxon>Gunneridae</taxon>
        <taxon>Pentapetalae</taxon>
        <taxon>rosids</taxon>
        <taxon>malvids</taxon>
        <taxon>Malvales</taxon>
        <taxon>Malvaceae</taxon>
        <taxon>Helicteroideae</taxon>
        <taxon>Durio</taxon>
    </lineage>
</organism>
<comment type="subcellular location">
    <subcellularLocation>
        <location evidence="1">Nucleus</location>
    </subcellularLocation>
</comment>
<keyword evidence="4" id="KW-1185">Reference proteome</keyword>
<dbReference type="OrthoDB" id="691484at2759"/>
<dbReference type="GeneID" id="111284537"/>
<feature type="compositionally biased region" description="Polar residues" evidence="3">
    <location>
        <begin position="197"/>
        <end position="214"/>
    </location>
</feature>
<proteinExistence type="predicted"/>
<dbReference type="Proteomes" id="UP000515121">
    <property type="component" value="Unplaced"/>
</dbReference>